<dbReference type="AlphaFoldDB" id="A0A1E8FGI8"/>
<dbReference type="InterPro" id="IPR037682">
    <property type="entry name" value="TonB_C"/>
</dbReference>
<feature type="chain" id="PRO_5009214387" description="TonB C-terminal domain-containing protein" evidence="10">
    <location>
        <begin position="24"/>
        <end position="360"/>
    </location>
</feature>
<dbReference type="Gene3D" id="3.30.1150.10">
    <property type="match status" value="1"/>
</dbReference>
<accession>A0A1E8FGI8</accession>
<organism evidence="12 13">
    <name type="scientific">Alteromonas lipolytica</name>
    <dbReference type="NCBI Taxonomy" id="1856405"/>
    <lineage>
        <taxon>Bacteria</taxon>
        <taxon>Pseudomonadati</taxon>
        <taxon>Pseudomonadota</taxon>
        <taxon>Gammaproteobacteria</taxon>
        <taxon>Alteromonadales</taxon>
        <taxon>Alteromonadaceae</taxon>
        <taxon>Alteromonas/Salinimonas group</taxon>
        <taxon>Alteromonas</taxon>
    </lineage>
</organism>
<keyword evidence="3" id="KW-0813">Transport</keyword>
<keyword evidence="7" id="KW-0653">Protein transport</keyword>
<evidence type="ECO:0000256" key="10">
    <source>
        <dbReference type="SAM" id="SignalP"/>
    </source>
</evidence>
<evidence type="ECO:0000256" key="9">
    <source>
        <dbReference type="ARBA" id="ARBA00023136"/>
    </source>
</evidence>
<evidence type="ECO:0000313" key="13">
    <source>
        <dbReference type="Proteomes" id="UP000176037"/>
    </source>
</evidence>
<dbReference type="InterPro" id="IPR006260">
    <property type="entry name" value="TonB/TolA_C"/>
</dbReference>
<dbReference type="GO" id="GO:0015031">
    <property type="term" value="P:protein transport"/>
    <property type="evidence" value="ECO:0007669"/>
    <property type="project" value="UniProtKB-KW"/>
</dbReference>
<reference evidence="12 13" key="1">
    <citation type="submission" date="2016-09" db="EMBL/GenBank/DDBJ databases">
        <title>Alteromonas lipolytica, a new species isolated from sea water.</title>
        <authorList>
            <person name="Wu Y.-H."/>
            <person name="Cheng H."/>
            <person name="Xu X.-W."/>
        </authorList>
    </citation>
    <scope>NUCLEOTIDE SEQUENCE [LARGE SCALE GENOMIC DNA]</scope>
    <source>
        <strain evidence="12 13">JW12</strain>
    </source>
</reference>
<keyword evidence="4" id="KW-1003">Cell membrane</keyword>
<evidence type="ECO:0000259" key="11">
    <source>
        <dbReference type="PROSITE" id="PS52015"/>
    </source>
</evidence>
<comment type="subcellular location">
    <subcellularLocation>
        <location evidence="1">Cell inner membrane</location>
        <topology evidence="1">Single-pass membrane protein</topology>
        <orientation evidence="1">Periplasmic side</orientation>
    </subcellularLocation>
</comment>
<comment type="caution">
    <text evidence="12">The sequence shown here is derived from an EMBL/GenBank/DDBJ whole genome shotgun (WGS) entry which is preliminary data.</text>
</comment>
<dbReference type="EMBL" id="MJIC01000010">
    <property type="protein sequence ID" value="OFI34856.1"/>
    <property type="molecule type" value="Genomic_DNA"/>
</dbReference>
<comment type="similarity">
    <text evidence="2">Belongs to the TonB family.</text>
</comment>
<dbReference type="Proteomes" id="UP000176037">
    <property type="component" value="Unassembled WGS sequence"/>
</dbReference>
<keyword evidence="13" id="KW-1185">Reference proteome</keyword>
<evidence type="ECO:0000313" key="12">
    <source>
        <dbReference type="EMBL" id="OFI34856.1"/>
    </source>
</evidence>
<evidence type="ECO:0000256" key="2">
    <source>
        <dbReference type="ARBA" id="ARBA00006555"/>
    </source>
</evidence>
<keyword evidence="5" id="KW-0997">Cell inner membrane</keyword>
<feature type="signal peptide" evidence="10">
    <location>
        <begin position="1"/>
        <end position="23"/>
    </location>
</feature>
<evidence type="ECO:0000256" key="8">
    <source>
        <dbReference type="ARBA" id="ARBA00022989"/>
    </source>
</evidence>
<dbReference type="STRING" id="1856405.BFC17_14880"/>
<dbReference type="RefSeq" id="WP_070175774.1">
    <property type="nucleotide sequence ID" value="NZ_BMJR01000001.1"/>
</dbReference>
<keyword evidence="6" id="KW-0812">Transmembrane</keyword>
<evidence type="ECO:0000256" key="7">
    <source>
        <dbReference type="ARBA" id="ARBA00022927"/>
    </source>
</evidence>
<feature type="domain" description="TonB C-terminal" evidence="11">
    <location>
        <begin position="40"/>
        <end position="137"/>
    </location>
</feature>
<evidence type="ECO:0000256" key="1">
    <source>
        <dbReference type="ARBA" id="ARBA00004383"/>
    </source>
</evidence>
<keyword evidence="8" id="KW-1133">Transmembrane helix</keyword>
<keyword evidence="10" id="KW-0732">Signal</keyword>
<dbReference type="PANTHER" id="PTHR33446">
    <property type="entry name" value="PROTEIN TONB-RELATED"/>
    <property type="match status" value="1"/>
</dbReference>
<evidence type="ECO:0000256" key="6">
    <source>
        <dbReference type="ARBA" id="ARBA00022692"/>
    </source>
</evidence>
<name>A0A1E8FGI8_9ALTE</name>
<evidence type="ECO:0000256" key="5">
    <source>
        <dbReference type="ARBA" id="ARBA00022519"/>
    </source>
</evidence>
<keyword evidence="9" id="KW-0472">Membrane</keyword>
<dbReference type="GO" id="GO:0005886">
    <property type="term" value="C:plasma membrane"/>
    <property type="evidence" value="ECO:0007669"/>
    <property type="project" value="UniProtKB-SubCell"/>
</dbReference>
<protein>
    <recommendedName>
        <fullName evidence="11">TonB C-terminal domain-containing protein</fullName>
    </recommendedName>
</protein>
<dbReference type="PROSITE" id="PS52015">
    <property type="entry name" value="TONB_CTD"/>
    <property type="match status" value="1"/>
</dbReference>
<proteinExistence type="inferred from homology"/>
<dbReference type="NCBIfam" id="TIGR01352">
    <property type="entry name" value="tonB_Cterm"/>
    <property type="match status" value="1"/>
</dbReference>
<sequence length="360" mass="40617">MNKPNLLRLTPVALALLALSAQASSAPELTPQPTLSEHIATVIEAQPVKRVDPKYPVSSARKGQEGWVAVSFVINEDGGVEDPVVQDSSGLKAFEKATLQAVKRWQYSPAIQDGKPIQQCRNMVRMDFRLQGKLGVTRKFLRQYREVTDAINAKDLALAAEKLTEMKDDQLWNHIESAYFWLADSYYAKAIQDDARELKSVRRATIIENESIKKSTRQYLLQRRFVLAVNLSEYRDALETYNKLVELAGDDQSQLAQLSLYADQVRELMTSTEPMIRKASIDDEGRVFHELSRNAFELNIAQGDLHEVQIRCDNKLSRFTAVSQSQWHIPSTWGHCSVFVSGTPGAEFEVIELGEYVGEI</sequence>
<dbReference type="PANTHER" id="PTHR33446:SF14">
    <property type="entry name" value="PROTEIN TONB"/>
    <property type="match status" value="1"/>
</dbReference>
<dbReference type="SUPFAM" id="SSF74653">
    <property type="entry name" value="TolA/TonB C-terminal domain"/>
    <property type="match status" value="1"/>
</dbReference>
<evidence type="ECO:0000256" key="4">
    <source>
        <dbReference type="ARBA" id="ARBA00022475"/>
    </source>
</evidence>
<dbReference type="Pfam" id="PF03544">
    <property type="entry name" value="TonB_C"/>
    <property type="match status" value="1"/>
</dbReference>
<dbReference type="InterPro" id="IPR051045">
    <property type="entry name" value="TonB-dependent_transducer"/>
</dbReference>
<gene>
    <name evidence="12" type="ORF">BFC17_14880</name>
</gene>
<dbReference type="GO" id="GO:0055085">
    <property type="term" value="P:transmembrane transport"/>
    <property type="evidence" value="ECO:0007669"/>
    <property type="project" value="InterPro"/>
</dbReference>
<dbReference type="OrthoDB" id="5956919at2"/>
<evidence type="ECO:0000256" key="3">
    <source>
        <dbReference type="ARBA" id="ARBA00022448"/>
    </source>
</evidence>